<dbReference type="GO" id="GO:0005886">
    <property type="term" value="C:plasma membrane"/>
    <property type="evidence" value="ECO:0007669"/>
    <property type="project" value="UniProtKB-SubCell"/>
</dbReference>
<organism evidence="10 11">
    <name type="scientific">Kitasatospora cheerisanensis KCTC 2395</name>
    <dbReference type="NCBI Taxonomy" id="1348663"/>
    <lineage>
        <taxon>Bacteria</taxon>
        <taxon>Bacillati</taxon>
        <taxon>Actinomycetota</taxon>
        <taxon>Actinomycetes</taxon>
        <taxon>Kitasatosporales</taxon>
        <taxon>Streptomycetaceae</taxon>
        <taxon>Kitasatospora</taxon>
    </lineage>
</organism>
<dbReference type="RefSeq" id="WP_084223644.1">
    <property type="nucleotide sequence ID" value="NZ_KK853997.1"/>
</dbReference>
<name>A0A066YU66_9ACTN</name>
<evidence type="ECO:0000256" key="3">
    <source>
        <dbReference type="ARBA" id="ARBA00022676"/>
    </source>
</evidence>
<comment type="caution">
    <text evidence="10">The sequence shown here is derived from an EMBL/GenBank/DDBJ whole genome shotgun (WGS) entry which is preliminary data.</text>
</comment>
<feature type="region of interest" description="Disordered" evidence="8">
    <location>
        <begin position="1"/>
        <end position="24"/>
    </location>
</feature>
<dbReference type="HOGENOM" id="CLU_537375_0_0_11"/>
<feature type="transmembrane region" description="Helical" evidence="9">
    <location>
        <begin position="274"/>
        <end position="292"/>
    </location>
</feature>
<dbReference type="OrthoDB" id="4909654at2"/>
<keyword evidence="2" id="KW-1003">Cell membrane</keyword>
<dbReference type="InterPro" id="IPR050297">
    <property type="entry name" value="LipidA_mod_glycosyltrf_83"/>
</dbReference>
<evidence type="ECO:0000256" key="9">
    <source>
        <dbReference type="SAM" id="Phobius"/>
    </source>
</evidence>
<dbReference type="PANTHER" id="PTHR33908">
    <property type="entry name" value="MANNOSYLTRANSFERASE YKCB-RELATED"/>
    <property type="match status" value="1"/>
</dbReference>
<evidence type="ECO:0000256" key="5">
    <source>
        <dbReference type="ARBA" id="ARBA00022692"/>
    </source>
</evidence>
<keyword evidence="6 9" id="KW-1133">Transmembrane helix</keyword>
<proteinExistence type="predicted"/>
<keyword evidence="4" id="KW-0808">Transferase</keyword>
<evidence type="ECO:0000256" key="7">
    <source>
        <dbReference type="ARBA" id="ARBA00023136"/>
    </source>
</evidence>
<accession>A0A066YU66</accession>
<feature type="transmembrane region" description="Helical" evidence="9">
    <location>
        <begin position="73"/>
        <end position="93"/>
    </location>
</feature>
<keyword evidence="11" id="KW-1185">Reference proteome</keyword>
<keyword evidence="7 9" id="KW-0472">Membrane</keyword>
<gene>
    <name evidence="10" type="ORF">KCH_32790</name>
</gene>
<feature type="transmembrane region" description="Helical" evidence="9">
    <location>
        <begin position="323"/>
        <end position="340"/>
    </location>
</feature>
<comment type="subcellular location">
    <subcellularLocation>
        <location evidence="1">Cell membrane</location>
        <topology evidence="1">Multi-pass membrane protein</topology>
    </subcellularLocation>
</comment>
<evidence type="ECO:0000313" key="11">
    <source>
        <dbReference type="Proteomes" id="UP000027178"/>
    </source>
</evidence>
<dbReference type="GO" id="GO:0009103">
    <property type="term" value="P:lipopolysaccharide biosynthetic process"/>
    <property type="evidence" value="ECO:0007669"/>
    <property type="project" value="UniProtKB-ARBA"/>
</dbReference>
<feature type="transmembrane region" description="Helical" evidence="9">
    <location>
        <begin position="202"/>
        <end position="218"/>
    </location>
</feature>
<sequence length="574" mass="63495">MTQQRDDAFTPHASDEHEDHYREDRYRAERSFSWFVEEPPAAPQEQPAPEPGYTLPDVPDVGWDPLPSSRRTWVSRLVLFGILLAQALLTLRLSNSAFEDEALYLYAGHLQLHHLNGGAPLPDSFASYFSGSPLLYPPLAAAFDAWFGLAGARGLSLGFMLGTTALLYMMTRRLFNERVGLVAAACFAVTQSTLFMGALATYDAAALFLIAVGAWLAVRTARRGWWLSTLTIPPVLVLAVAVKYASLMYAPIVVALACLAAVPYHAWRALLRAFLIPAVAVGGAYAALRLTGSDMLEGLQSTTTARATGHGVRMDMLRDCAEWGGLLFALALLGTVLYALKGRMSEAPTMHAVRVPRRLWRILMGLLLTGTAVLAPAYQIWIHESVSLHKHIGYGLFFAAPMAALGITRVVGSHFRHPQLGILAWVTLLVLGMVQSNSLYHAWPNSSQLIATLDRQLVPNGHYLVEANSVPRYYLREKVEFGQWTSTYTITYQTKDKKLLSGEQGFKAALTDGYFDVVVFDRTVTGALDEKLTKQLRTEGKYRLLVSIPYQNTYGKGFYQVWIPVKKNQPAPQQ</sequence>
<evidence type="ECO:0000256" key="4">
    <source>
        <dbReference type="ARBA" id="ARBA00022679"/>
    </source>
</evidence>
<feature type="transmembrane region" description="Helical" evidence="9">
    <location>
        <begin position="145"/>
        <end position="167"/>
    </location>
</feature>
<evidence type="ECO:0000256" key="2">
    <source>
        <dbReference type="ARBA" id="ARBA00022475"/>
    </source>
</evidence>
<feature type="transmembrane region" description="Helical" evidence="9">
    <location>
        <begin position="392"/>
        <end position="411"/>
    </location>
</feature>
<dbReference type="AlphaFoldDB" id="A0A066YU66"/>
<keyword evidence="5 9" id="KW-0812">Transmembrane</keyword>
<keyword evidence="3" id="KW-0328">Glycosyltransferase</keyword>
<evidence type="ECO:0000256" key="1">
    <source>
        <dbReference type="ARBA" id="ARBA00004651"/>
    </source>
</evidence>
<feature type="transmembrane region" description="Helical" evidence="9">
    <location>
        <begin position="423"/>
        <end position="443"/>
    </location>
</feature>
<feature type="transmembrane region" description="Helical" evidence="9">
    <location>
        <begin position="225"/>
        <end position="242"/>
    </location>
</feature>
<evidence type="ECO:0000313" key="10">
    <source>
        <dbReference type="EMBL" id="KDN84752.1"/>
    </source>
</evidence>
<evidence type="ECO:0000256" key="6">
    <source>
        <dbReference type="ARBA" id="ARBA00022989"/>
    </source>
</evidence>
<dbReference type="PANTHER" id="PTHR33908:SF11">
    <property type="entry name" value="MEMBRANE PROTEIN"/>
    <property type="match status" value="1"/>
</dbReference>
<reference evidence="10 11" key="1">
    <citation type="submission" date="2014-05" db="EMBL/GenBank/DDBJ databases">
        <title>Draft Genome Sequence of Kitasatospora cheerisanensis KCTC 2395.</title>
        <authorList>
            <person name="Nam D.H."/>
        </authorList>
    </citation>
    <scope>NUCLEOTIDE SEQUENCE [LARGE SCALE GENOMIC DNA]</scope>
    <source>
        <strain evidence="10 11">KCTC 2395</strain>
    </source>
</reference>
<dbReference type="Proteomes" id="UP000027178">
    <property type="component" value="Unassembled WGS sequence"/>
</dbReference>
<dbReference type="GO" id="GO:0016763">
    <property type="term" value="F:pentosyltransferase activity"/>
    <property type="evidence" value="ECO:0007669"/>
    <property type="project" value="TreeGrafter"/>
</dbReference>
<feature type="transmembrane region" description="Helical" evidence="9">
    <location>
        <begin position="179"/>
        <end position="196"/>
    </location>
</feature>
<dbReference type="EMBL" id="JNBY01000089">
    <property type="protein sequence ID" value="KDN84752.1"/>
    <property type="molecule type" value="Genomic_DNA"/>
</dbReference>
<feature type="transmembrane region" description="Helical" evidence="9">
    <location>
        <begin position="360"/>
        <end position="380"/>
    </location>
</feature>
<feature type="transmembrane region" description="Helical" evidence="9">
    <location>
        <begin position="248"/>
        <end position="267"/>
    </location>
</feature>
<dbReference type="eggNOG" id="COG1807">
    <property type="taxonomic scope" value="Bacteria"/>
</dbReference>
<dbReference type="PATRIC" id="fig|1348663.4.peg.3153"/>
<protein>
    <submittedName>
        <fullName evidence="10">Uncharacterized protein</fullName>
    </submittedName>
</protein>
<evidence type="ECO:0000256" key="8">
    <source>
        <dbReference type="SAM" id="MobiDB-lite"/>
    </source>
</evidence>